<evidence type="ECO:0000256" key="3">
    <source>
        <dbReference type="ARBA" id="ARBA00023015"/>
    </source>
</evidence>
<dbReference type="InterPro" id="IPR036864">
    <property type="entry name" value="Zn2-C6_fun-type_DNA-bd_sf"/>
</dbReference>
<keyword evidence="1" id="KW-0479">Metal-binding</keyword>
<dbReference type="GO" id="GO:0009893">
    <property type="term" value="P:positive regulation of metabolic process"/>
    <property type="evidence" value="ECO:0007669"/>
    <property type="project" value="UniProtKB-ARBA"/>
</dbReference>
<evidence type="ECO:0000256" key="2">
    <source>
        <dbReference type="ARBA" id="ARBA00022833"/>
    </source>
</evidence>
<accession>A0A8H6AEV6</accession>
<keyword evidence="4" id="KW-0238">DNA-binding</keyword>
<dbReference type="AlphaFoldDB" id="A0A8H6AEV6"/>
<keyword evidence="5" id="KW-0804">Transcription</keyword>
<protein>
    <recommendedName>
        <fullName evidence="7">Zn(2)-C6 fungal-type domain-containing protein</fullName>
    </recommendedName>
</protein>
<keyword evidence="9" id="KW-1185">Reference proteome</keyword>
<evidence type="ECO:0000313" key="9">
    <source>
        <dbReference type="Proteomes" id="UP000541154"/>
    </source>
</evidence>
<evidence type="ECO:0000259" key="7">
    <source>
        <dbReference type="PROSITE" id="PS50048"/>
    </source>
</evidence>
<dbReference type="GO" id="GO:0003677">
    <property type="term" value="F:DNA binding"/>
    <property type="evidence" value="ECO:0007669"/>
    <property type="project" value="UniProtKB-KW"/>
</dbReference>
<dbReference type="InterPro" id="IPR052360">
    <property type="entry name" value="Transcr_Regulatory_Proteins"/>
</dbReference>
<evidence type="ECO:0000256" key="6">
    <source>
        <dbReference type="ARBA" id="ARBA00023242"/>
    </source>
</evidence>
<name>A0A8H6AEV6_PETAA</name>
<feature type="domain" description="Zn(2)-C6 fungal-type" evidence="7">
    <location>
        <begin position="19"/>
        <end position="49"/>
    </location>
</feature>
<dbReference type="InterPro" id="IPR001138">
    <property type="entry name" value="Zn2Cys6_DnaBD"/>
</dbReference>
<evidence type="ECO:0000256" key="5">
    <source>
        <dbReference type="ARBA" id="ARBA00023163"/>
    </source>
</evidence>
<keyword evidence="3" id="KW-0805">Transcription regulation</keyword>
<dbReference type="GO" id="GO:0008270">
    <property type="term" value="F:zinc ion binding"/>
    <property type="evidence" value="ECO:0007669"/>
    <property type="project" value="InterPro"/>
</dbReference>
<dbReference type="SUPFAM" id="SSF57701">
    <property type="entry name" value="Zn2/Cys6 DNA-binding domain"/>
    <property type="match status" value="1"/>
</dbReference>
<dbReference type="PANTHER" id="PTHR36206:SF14">
    <property type="entry name" value="ZN(2)-C6 FUNGAL-TYPE DOMAIN-CONTAINING PROTEIN-RELATED"/>
    <property type="match status" value="1"/>
</dbReference>
<keyword evidence="6" id="KW-0539">Nucleus</keyword>
<reference evidence="8 9" key="1">
    <citation type="submission" date="2019-04" db="EMBL/GenBank/DDBJ databases">
        <title>Aspergillus burnettii sp. nov., novel species from soil in southeast Queensland.</title>
        <authorList>
            <person name="Gilchrist C.L.M."/>
            <person name="Pitt J.I."/>
            <person name="Lange L."/>
            <person name="Lacey H.J."/>
            <person name="Vuong D."/>
            <person name="Midgley D.J."/>
            <person name="Greenfield P."/>
            <person name="Bradbury M."/>
            <person name="Lacey E."/>
            <person name="Busk P.K."/>
            <person name="Pilgaard B."/>
            <person name="Chooi Y.H."/>
            <person name="Piggott A.M."/>
        </authorList>
    </citation>
    <scope>NUCLEOTIDE SEQUENCE [LARGE SCALE GENOMIC DNA]</scope>
    <source>
        <strain evidence="8 9">FRR 5400</strain>
    </source>
</reference>
<dbReference type="Proteomes" id="UP000541154">
    <property type="component" value="Unassembled WGS sequence"/>
</dbReference>
<dbReference type="Gene3D" id="4.10.240.10">
    <property type="entry name" value="Zn(2)-C6 fungal-type DNA-binding domain"/>
    <property type="match status" value="1"/>
</dbReference>
<dbReference type="PROSITE" id="PS50048">
    <property type="entry name" value="ZN2_CY6_FUNGAL_2"/>
    <property type="match status" value="1"/>
</dbReference>
<sequence length="611" mass="68638">MVVYSTRNEVIRPLKSRRGCKTCKIRRVKCGEERPNCQRCTSTGRKCEYDSSFAIGTFASAPPTISILKQAISSLPNTVWRERRAFAYYFQHAARYLAGGFDVEFWADLIPQVCRTEPAVWDAINAISILFESPEQCSDPVFLRRQNESFHAPSQNQKDALTWYSRSLSNIRLQIDRGSADPYVALITCVLYMCIETLQGRVEEALQLYGQGVNLINSLRSQISCTLVPASKVALLENTIIPFFVRLGTVALSISGVPANVLYDPIEGSQEYKFTSLHSARAAMAALAAEGMLFQRAAQQHFLTVGDGSRVGPSLAGKQRMLQIQLAHWRHAYDTFIQDFRRKNLSFPRSDTSTTATLLVYHAAISIIVSTCLTQGECIFDAHLSSFETIVNNSALILDASTGPDGMQPPFTFEMGVGLPLFLTALKCRDRQLRHKALNLLQKAPPVQGLYKCAPGVMIARKALQLEEDFSLLLKKDIEYNAYCLNTGSTGTTNTEIVTTQDFSDSSDNTQVHGSATELPASKHNRRAELLRECYTHEDTNQIPDLIPEKARIEFVGIFRPENGLPPTVSEHDVAQWKRGKDQTFFVYRRHQRDHTNDIWRLIEEFMPIDS</sequence>
<comment type="caution">
    <text evidence="8">The sequence shown here is derived from an EMBL/GenBank/DDBJ whole genome shotgun (WGS) entry which is preliminary data.</text>
</comment>
<gene>
    <name evidence="8" type="ORF">ETB97_005605</name>
</gene>
<keyword evidence="2" id="KW-0862">Zinc</keyword>
<dbReference type="Pfam" id="PF00172">
    <property type="entry name" value="Zn_clus"/>
    <property type="match status" value="1"/>
</dbReference>
<evidence type="ECO:0000313" key="8">
    <source>
        <dbReference type="EMBL" id="KAF5865040.1"/>
    </source>
</evidence>
<dbReference type="GO" id="GO:0000981">
    <property type="term" value="F:DNA-binding transcription factor activity, RNA polymerase II-specific"/>
    <property type="evidence" value="ECO:0007669"/>
    <property type="project" value="InterPro"/>
</dbReference>
<evidence type="ECO:0000256" key="1">
    <source>
        <dbReference type="ARBA" id="ARBA00022723"/>
    </source>
</evidence>
<dbReference type="PANTHER" id="PTHR36206">
    <property type="entry name" value="ASPERCRYPTIN BIOSYNTHESIS CLUSTER-SPECIFIC TRANSCRIPTION REGULATOR ATNN-RELATED"/>
    <property type="match status" value="1"/>
</dbReference>
<dbReference type="EMBL" id="SPNV01000025">
    <property type="protein sequence ID" value="KAF5865040.1"/>
    <property type="molecule type" value="Genomic_DNA"/>
</dbReference>
<dbReference type="CDD" id="cd00067">
    <property type="entry name" value="GAL4"/>
    <property type="match status" value="1"/>
</dbReference>
<evidence type="ECO:0000256" key="4">
    <source>
        <dbReference type="ARBA" id="ARBA00023125"/>
    </source>
</evidence>
<dbReference type="SMART" id="SM00066">
    <property type="entry name" value="GAL4"/>
    <property type="match status" value="1"/>
</dbReference>
<dbReference type="PROSITE" id="PS00463">
    <property type="entry name" value="ZN2_CY6_FUNGAL_1"/>
    <property type="match status" value="1"/>
</dbReference>
<organism evidence="8 9">
    <name type="scientific">Petromyces alliaceus</name>
    <name type="common">Aspergillus alliaceus</name>
    <dbReference type="NCBI Taxonomy" id="209559"/>
    <lineage>
        <taxon>Eukaryota</taxon>
        <taxon>Fungi</taxon>
        <taxon>Dikarya</taxon>
        <taxon>Ascomycota</taxon>
        <taxon>Pezizomycotina</taxon>
        <taxon>Eurotiomycetes</taxon>
        <taxon>Eurotiomycetidae</taxon>
        <taxon>Eurotiales</taxon>
        <taxon>Aspergillaceae</taxon>
        <taxon>Aspergillus</taxon>
        <taxon>Aspergillus subgen. Circumdati</taxon>
    </lineage>
</organism>
<proteinExistence type="predicted"/>